<keyword evidence="7" id="KW-1185">Reference proteome</keyword>
<comment type="similarity">
    <text evidence="1">Belongs to the peptidase C40 family.</text>
</comment>
<dbReference type="Proteomes" id="UP000001219">
    <property type="component" value="Chromosome"/>
</dbReference>
<evidence type="ECO:0000313" key="7">
    <source>
        <dbReference type="Proteomes" id="UP000001219"/>
    </source>
</evidence>
<dbReference type="MEROPS" id="C40.007"/>
<keyword evidence="3" id="KW-0378">Hydrolase</keyword>
<sequence length="347" mass="37254">MPASRSIPAILAAGALAILLAVQLGVGGTGEAQAIPARTADQLLTRYKQLGIDAEKTAESMHNAQIEYDKQRRIVATSRRAAADARRSLDATRAQLDLYQGRVDKIVRASYRGARVTGLYAVLVSDSPQSLLDQMSGLDMIQRQAAKDLTDLKAARKRIASAKATAETAAATASQAVSTAERVRGDLQTKQANLQLQGIQIRAVYRSMTGRQLAELQGPKFTFDPRLVPRGTSIALVAVQAALSRIGDPYVWGATGPSSFDCSGLMVWAYKQAGKTLPRSSEAQMASGRAVDRNDLQPGDLIIYYPDAHHVGMYVGDGYVIHASTFGVPVKVVPIDEAGPYNAARRY</sequence>
<dbReference type="KEGG" id="gbr:Gbro_3049"/>
<dbReference type="PROSITE" id="PS51935">
    <property type="entry name" value="NLPC_P60"/>
    <property type="match status" value="1"/>
</dbReference>
<reference evidence="7" key="1">
    <citation type="submission" date="2009-10" db="EMBL/GenBank/DDBJ databases">
        <title>The complete chromosome of Gordonia bronchialis DSM 43247.</title>
        <authorList>
            <consortium name="US DOE Joint Genome Institute (JGI-PGF)"/>
            <person name="Lucas S."/>
            <person name="Copeland A."/>
            <person name="Lapidus A."/>
            <person name="Glavina del Rio T."/>
            <person name="Dalin E."/>
            <person name="Tice H."/>
            <person name="Bruce D."/>
            <person name="Goodwin L."/>
            <person name="Pitluck S."/>
            <person name="Kyrpides N."/>
            <person name="Mavromatis K."/>
            <person name="Ivanova N."/>
            <person name="Ovchinnikova G."/>
            <person name="Saunders E."/>
            <person name="Brettin T."/>
            <person name="Detter J.C."/>
            <person name="Han C."/>
            <person name="Larimer F."/>
            <person name="Land M."/>
            <person name="Hauser L."/>
            <person name="Markowitz V."/>
            <person name="Cheng J.-F."/>
            <person name="Hugenholtz P."/>
            <person name="Woyke T."/>
            <person name="Wu D."/>
            <person name="Jando M."/>
            <person name="Schneider S."/>
            <person name="Goeker M."/>
            <person name="Klenk H.-P."/>
            <person name="Eisen J.A."/>
        </authorList>
    </citation>
    <scope>NUCLEOTIDE SEQUENCE [LARGE SCALE GENOMIC DNA]</scope>
    <source>
        <strain evidence="7">ATCC 25592 / DSM 43247 / BCRC 13721 / JCM 3198 / KCTC 3076 / NBRC 16047 / NCTC 10667</strain>
    </source>
</reference>
<evidence type="ECO:0000256" key="1">
    <source>
        <dbReference type="ARBA" id="ARBA00007074"/>
    </source>
</evidence>
<dbReference type="GO" id="GO:0008234">
    <property type="term" value="F:cysteine-type peptidase activity"/>
    <property type="evidence" value="ECO:0007669"/>
    <property type="project" value="UniProtKB-KW"/>
</dbReference>
<dbReference type="Pfam" id="PF00877">
    <property type="entry name" value="NLPC_P60"/>
    <property type="match status" value="1"/>
</dbReference>
<dbReference type="Gene3D" id="3.90.1720.10">
    <property type="entry name" value="endopeptidase domain like (from Nostoc punctiforme)"/>
    <property type="match status" value="1"/>
</dbReference>
<evidence type="ECO:0000256" key="2">
    <source>
        <dbReference type="ARBA" id="ARBA00022670"/>
    </source>
</evidence>
<dbReference type="eggNOG" id="COG0791">
    <property type="taxonomic scope" value="Bacteria"/>
</dbReference>
<dbReference type="HOGENOM" id="CLU_034085_1_1_11"/>
<dbReference type="EMBL" id="CP001802">
    <property type="protein sequence ID" value="ACY22256.1"/>
    <property type="molecule type" value="Genomic_DNA"/>
</dbReference>
<dbReference type="InterPro" id="IPR051794">
    <property type="entry name" value="PG_Endopeptidase_C40"/>
</dbReference>
<evidence type="ECO:0000259" key="5">
    <source>
        <dbReference type="PROSITE" id="PS51935"/>
    </source>
</evidence>
<dbReference type="AlphaFoldDB" id="D0LAW3"/>
<keyword evidence="4" id="KW-0788">Thiol protease</keyword>
<dbReference type="SUPFAM" id="SSF54001">
    <property type="entry name" value="Cysteine proteinases"/>
    <property type="match status" value="1"/>
</dbReference>
<gene>
    <name evidence="6" type="ordered locus">Gbro_3049</name>
</gene>
<proteinExistence type="inferred from homology"/>
<accession>D0LAW3</accession>
<dbReference type="InterPro" id="IPR000064">
    <property type="entry name" value="NLP_P60_dom"/>
</dbReference>
<keyword evidence="2" id="KW-0645">Protease</keyword>
<protein>
    <submittedName>
        <fullName evidence="6">NLP/P60 protein</fullName>
    </submittedName>
</protein>
<dbReference type="PANTHER" id="PTHR47359">
    <property type="entry name" value="PEPTIDOGLYCAN DL-ENDOPEPTIDASE CWLO"/>
    <property type="match status" value="1"/>
</dbReference>
<feature type="domain" description="NlpC/P60" evidence="5">
    <location>
        <begin position="232"/>
        <end position="347"/>
    </location>
</feature>
<organism evidence="6 7">
    <name type="scientific">Gordonia bronchialis (strain ATCC 25592 / DSM 43247 / BCRC 13721 / JCM 3198 / KCTC 3076 / NBRC 16047 / NCTC 10667)</name>
    <name type="common">Rhodococcus bronchialis</name>
    <dbReference type="NCBI Taxonomy" id="526226"/>
    <lineage>
        <taxon>Bacteria</taxon>
        <taxon>Bacillati</taxon>
        <taxon>Actinomycetota</taxon>
        <taxon>Actinomycetes</taxon>
        <taxon>Mycobacteriales</taxon>
        <taxon>Gordoniaceae</taxon>
        <taxon>Gordonia</taxon>
    </lineage>
</organism>
<evidence type="ECO:0000256" key="3">
    <source>
        <dbReference type="ARBA" id="ARBA00022801"/>
    </source>
</evidence>
<evidence type="ECO:0000256" key="4">
    <source>
        <dbReference type="ARBA" id="ARBA00022807"/>
    </source>
</evidence>
<dbReference type="InterPro" id="IPR038765">
    <property type="entry name" value="Papain-like_cys_pep_sf"/>
</dbReference>
<name>D0LAW3_GORB4</name>
<reference evidence="6 7" key="2">
    <citation type="journal article" date="2010" name="Stand. Genomic Sci.">
        <title>Complete genome sequence of Gordonia bronchialis type strain (3410).</title>
        <authorList>
            <person name="Ivanova N."/>
            <person name="Sikorski J."/>
            <person name="Jando M."/>
            <person name="Lapidus A."/>
            <person name="Nolan M."/>
            <person name="Lucas S."/>
            <person name="Del Rio T.G."/>
            <person name="Tice H."/>
            <person name="Copeland A."/>
            <person name="Cheng J.F."/>
            <person name="Chen F."/>
            <person name="Bruce D."/>
            <person name="Goodwin L."/>
            <person name="Pitluck S."/>
            <person name="Mavromatis K."/>
            <person name="Ovchinnikova G."/>
            <person name="Pati A."/>
            <person name="Chen A."/>
            <person name="Palaniappan K."/>
            <person name="Land M."/>
            <person name="Hauser L."/>
            <person name="Chang Y.J."/>
            <person name="Jeffries C.D."/>
            <person name="Chain P."/>
            <person name="Saunders E."/>
            <person name="Han C."/>
            <person name="Detter J.C."/>
            <person name="Brettin T."/>
            <person name="Rohde M."/>
            <person name="Goker M."/>
            <person name="Bristow J."/>
            <person name="Eisen J.A."/>
            <person name="Markowitz V."/>
            <person name="Hugenholtz P."/>
            <person name="Klenk H.P."/>
            <person name="Kyrpides N.C."/>
        </authorList>
    </citation>
    <scope>NUCLEOTIDE SEQUENCE [LARGE SCALE GENOMIC DNA]</scope>
    <source>
        <strain evidence="7">ATCC 25592 / DSM 43247 / BCRC 13721 / JCM 3198 / KCTC 3076 / NBRC 16047 / NCTC 10667</strain>
    </source>
</reference>
<dbReference type="STRING" id="526226.Gbro_3049"/>
<evidence type="ECO:0000313" key="6">
    <source>
        <dbReference type="EMBL" id="ACY22256.1"/>
    </source>
</evidence>
<dbReference type="GO" id="GO:0006508">
    <property type="term" value="P:proteolysis"/>
    <property type="evidence" value="ECO:0007669"/>
    <property type="project" value="UniProtKB-KW"/>
</dbReference>
<dbReference type="PANTHER" id="PTHR47359:SF3">
    <property type="entry name" value="NLP_P60 DOMAIN-CONTAINING PROTEIN-RELATED"/>
    <property type="match status" value="1"/>
</dbReference>